<comment type="caution">
    <text evidence="6">The sequence shown here is derived from an EMBL/GenBank/DDBJ whole genome shotgun (WGS) entry which is preliminary data.</text>
</comment>
<dbReference type="SMART" id="SM00448">
    <property type="entry name" value="REC"/>
    <property type="match status" value="1"/>
</dbReference>
<feature type="domain" description="Response regulatory" evidence="5">
    <location>
        <begin position="4"/>
        <end position="118"/>
    </location>
</feature>
<evidence type="ECO:0000313" key="6">
    <source>
        <dbReference type="EMBL" id="MEQ2563614.1"/>
    </source>
</evidence>
<dbReference type="RefSeq" id="WP_349229737.1">
    <property type="nucleotide sequence ID" value="NZ_JBBMFJ010000021.1"/>
</dbReference>
<evidence type="ECO:0000256" key="2">
    <source>
        <dbReference type="ARBA" id="ARBA00022553"/>
    </source>
</evidence>
<comment type="function">
    <text evidence="3">May play the central regulatory role in sporulation. It may be an element of the effector pathway responsible for the activation of sporulation genes in response to nutritional stress. Spo0A may act in concert with spo0H (a sigma factor) to control the expression of some genes that are critical to the sporulation process.</text>
</comment>
<dbReference type="Proteomes" id="UP001437460">
    <property type="component" value="Unassembled WGS sequence"/>
</dbReference>
<reference evidence="6 7" key="1">
    <citation type="submission" date="2024-03" db="EMBL/GenBank/DDBJ databases">
        <title>Human intestinal bacterial collection.</title>
        <authorList>
            <person name="Pauvert C."/>
            <person name="Hitch T.C.A."/>
            <person name="Clavel T."/>
        </authorList>
    </citation>
    <scope>NUCLEOTIDE SEQUENCE [LARGE SCALE GENOMIC DNA]</scope>
    <source>
        <strain evidence="6 7">CLA-AP-H27</strain>
    </source>
</reference>
<evidence type="ECO:0000259" key="5">
    <source>
        <dbReference type="PROSITE" id="PS50110"/>
    </source>
</evidence>
<protein>
    <recommendedName>
        <fullName evidence="1">Stage 0 sporulation protein A homolog</fullName>
    </recommendedName>
</protein>
<name>A0ABV1HMR8_9FIRM</name>
<dbReference type="EMBL" id="JBBMFJ010000021">
    <property type="protein sequence ID" value="MEQ2563614.1"/>
    <property type="molecule type" value="Genomic_DNA"/>
</dbReference>
<accession>A0ABV1HMR8</accession>
<proteinExistence type="predicted"/>
<sequence length="126" mass="14096">MAVNVVAVDNAPELLEKIEGIFRNMDGVNLLKTFEEAVAVVEFVKENPVDMVFTDIVMPDISGISLAKELHKLGNAPAVVLMSSIPGFSLEAWKIQAYGFIEKPYTKHDIVKMIERYRSEADQKEI</sequence>
<evidence type="ECO:0000256" key="1">
    <source>
        <dbReference type="ARBA" id="ARBA00018672"/>
    </source>
</evidence>
<keyword evidence="7" id="KW-1185">Reference proteome</keyword>
<organism evidence="6 7">
    <name type="scientific">Ventrimonas faecis</name>
    <dbReference type="NCBI Taxonomy" id="3133170"/>
    <lineage>
        <taxon>Bacteria</taxon>
        <taxon>Bacillati</taxon>
        <taxon>Bacillota</taxon>
        <taxon>Clostridia</taxon>
        <taxon>Lachnospirales</taxon>
        <taxon>Lachnospiraceae</taxon>
        <taxon>Ventrimonas</taxon>
    </lineage>
</organism>
<gene>
    <name evidence="6" type="ORF">WMO41_10660</name>
</gene>
<dbReference type="Pfam" id="PF00072">
    <property type="entry name" value="Response_reg"/>
    <property type="match status" value="1"/>
</dbReference>
<keyword evidence="2 4" id="KW-0597">Phosphoprotein</keyword>
<dbReference type="Gene3D" id="3.40.50.2300">
    <property type="match status" value="1"/>
</dbReference>
<dbReference type="InterPro" id="IPR011006">
    <property type="entry name" value="CheY-like_superfamily"/>
</dbReference>
<dbReference type="InterPro" id="IPR001789">
    <property type="entry name" value="Sig_transdc_resp-reg_receiver"/>
</dbReference>
<dbReference type="PANTHER" id="PTHR44591:SF3">
    <property type="entry name" value="RESPONSE REGULATORY DOMAIN-CONTAINING PROTEIN"/>
    <property type="match status" value="1"/>
</dbReference>
<evidence type="ECO:0000313" key="7">
    <source>
        <dbReference type="Proteomes" id="UP001437460"/>
    </source>
</evidence>
<dbReference type="InterPro" id="IPR050595">
    <property type="entry name" value="Bact_response_regulator"/>
</dbReference>
<dbReference type="PANTHER" id="PTHR44591">
    <property type="entry name" value="STRESS RESPONSE REGULATOR PROTEIN 1"/>
    <property type="match status" value="1"/>
</dbReference>
<feature type="modified residue" description="4-aspartylphosphate" evidence="4">
    <location>
        <position position="55"/>
    </location>
</feature>
<dbReference type="PROSITE" id="PS50110">
    <property type="entry name" value="RESPONSE_REGULATORY"/>
    <property type="match status" value="1"/>
</dbReference>
<dbReference type="SUPFAM" id="SSF52172">
    <property type="entry name" value="CheY-like"/>
    <property type="match status" value="1"/>
</dbReference>
<evidence type="ECO:0000256" key="3">
    <source>
        <dbReference type="ARBA" id="ARBA00024867"/>
    </source>
</evidence>
<evidence type="ECO:0000256" key="4">
    <source>
        <dbReference type="PROSITE-ProRule" id="PRU00169"/>
    </source>
</evidence>